<reference evidence="2" key="1">
    <citation type="submission" date="2019-08" db="EMBL/GenBank/DDBJ databases">
        <authorList>
            <person name="Kucharzyk K."/>
            <person name="Murdoch R.W."/>
            <person name="Higgins S."/>
            <person name="Loffler F."/>
        </authorList>
    </citation>
    <scope>NUCLEOTIDE SEQUENCE</scope>
</reference>
<sequence>MTERETGGAFMSRFFTTLGTFGELIIQAALLLLAGALAFLVTLLGTQILHFVAGEGRPLSAETWAHLPQALLGLRQMGAMLGVWCLLALGLPSRPAVATITDIIGEGIAFLAGIVAGAFAFLAVQDLIGGGETRRALSAFGLQLALLYGAACVVMWLPGTLARLPVPGWQRGIALLGLAGLTLASVWPA</sequence>
<evidence type="ECO:0000313" key="2">
    <source>
        <dbReference type="EMBL" id="MPL73787.1"/>
    </source>
</evidence>
<protein>
    <submittedName>
        <fullName evidence="2">Uncharacterized protein</fullName>
    </submittedName>
</protein>
<feature type="transmembrane region" description="Helical" evidence="1">
    <location>
        <begin position="169"/>
        <end position="187"/>
    </location>
</feature>
<comment type="caution">
    <text evidence="2">The sequence shown here is derived from an EMBL/GenBank/DDBJ whole genome shotgun (WGS) entry which is preliminary data.</text>
</comment>
<organism evidence="2">
    <name type="scientific">bioreactor metagenome</name>
    <dbReference type="NCBI Taxonomy" id="1076179"/>
    <lineage>
        <taxon>unclassified sequences</taxon>
        <taxon>metagenomes</taxon>
        <taxon>ecological metagenomes</taxon>
    </lineage>
</organism>
<feature type="transmembrane region" description="Helical" evidence="1">
    <location>
        <begin position="136"/>
        <end position="157"/>
    </location>
</feature>
<feature type="transmembrane region" description="Helical" evidence="1">
    <location>
        <begin position="24"/>
        <end position="49"/>
    </location>
</feature>
<name>A0A644U4C9_9ZZZZ</name>
<keyword evidence="1" id="KW-0812">Transmembrane</keyword>
<gene>
    <name evidence="2" type="ORF">SDC9_19593</name>
</gene>
<keyword evidence="1" id="KW-0472">Membrane</keyword>
<dbReference type="EMBL" id="VSSQ01000075">
    <property type="protein sequence ID" value="MPL73787.1"/>
    <property type="molecule type" value="Genomic_DNA"/>
</dbReference>
<dbReference type="AlphaFoldDB" id="A0A644U4C9"/>
<keyword evidence="1" id="KW-1133">Transmembrane helix</keyword>
<proteinExistence type="predicted"/>
<feature type="transmembrane region" description="Helical" evidence="1">
    <location>
        <begin position="103"/>
        <end position="124"/>
    </location>
</feature>
<accession>A0A644U4C9</accession>
<evidence type="ECO:0000256" key="1">
    <source>
        <dbReference type="SAM" id="Phobius"/>
    </source>
</evidence>